<evidence type="ECO:0000256" key="1">
    <source>
        <dbReference type="ARBA" id="ARBA00001974"/>
    </source>
</evidence>
<evidence type="ECO:0000313" key="5">
    <source>
        <dbReference type="EMBL" id="EKC57194.1"/>
    </source>
</evidence>
<dbReference type="PANTHER" id="PTHR43429">
    <property type="entry name" value="PYRIDINE NUCLEOTIDE-DISULFIDE OXIDOREDUCTASE DOMAIN-CONTAINING"/>
    <property type="match status" value="1"/>
</dbReference>
<evidence type="ECO:0000256" key="3">
    <source>
        <dbReference type="ARBA" id="ARBA00022827"/>
    </source>
</evidence>
<dbReference type="Gene3D" id="3.30.390.30">
    <property type="match status" value="1"/>
</dbReference>
<comment type="cofactor">
    <cofactor evidence="1">
        <name>FAD</name>
        <dbReference type="ChEBI" id="CHEBI:57692"/>
    </cofactor>
</comment>
<evidence type="ECO:0000256" key="2">
    <source>
        <dbReference type="ARBA" id="ARBA00022630"/>
    </source>
</evidence>
<dbReference type="InterPro" id="IPR041575">
    <property type="entry name" value="Rubredoxin_C"/>
</dbReference>
<dbReference type="InterPro" id="IPR016156">
    <property type="entry name" value="FAD/NAD-linked_Rdtase_dimer_sf"/>
</dbReference>
<proteinExistence type="predicted"/>
<organism evidence="5">
    <name type="scientific">human gut metagenome</name>
    <dbReference type="NCBI Taxonomy" id="408170"/>
    <lineage>
        <taxon>unclassified sequences</taxon>
        <taxon>metagenomes</taxon>
        <taxon>organismal metagenomes</taxon>
    </lineage>
</organism>
<sequence>MQGEVAGKNMAGEETLYLNAIPMNAIGFYGLHIITAGSYDGDEDITEDADKEIYKKLVFKDGLLKGFILMGDVARAGIYTSMIKEQIPLTEVDLDLLRDKPQMM</sequence>
<dbReference type="AlphaFoldDB" id="K1SP99"/>
<dbReference type="Pfam" id="PF18267">
    <property type="entry name" value="Rubredoxin_C"/>
    <property type="match status" value="1"/>
</dbReference>
<accession>K1SP99</accession>
<feature type="non-terminal residue" evidence="5">
    <location>
        <position position="104"/>
    </location>
</feature>
<protein>
    <submittedName>
        <fullName evidence="5">FAD-dependent pyridine nucleotide-disulfide oxidoreductase</fullName>
    </submittedName>
</protein>
<dbReference type="PANTHER" id="PTHR43429:SF3">
    <property type="entry name" value="NITRITE REDUCTASE [NAD(P)H]"/>
    <property type="match status" value="1"/>
</dbReference>
<gene>
    <name evidence="5" type="ORF">OBE_10662</name>
</gene>
<name>K1SP99_9ZZZZ</name>
<comment type="caution">
    <text evidence="5">The sequence shown here is derived from an EMBL/GenBank/DDBJ whole genome shotgun (WGS) entry which is preliminary data.</text>
</comment>
<feature type="domain" description="NADH-rubredoxin oxidoreductase C-terminal" evidence="4">
    <location>
        <begin position="22"/>
        <end position="87"/>
    </location>
</feature>
<dbReference type="InterPro" id="IPR050260">
    <property type="entry name" value="FAD-bd_OxRdtase"/>
</dbReference>
<keyword evidence="3" id="KW-0274">FAD</keyword>
<dbReference type="EMBL" id="AJWZ01007338">
    <property type="protein sequence ID" value="EKC57194.1"/>
    <property type="molecule type" value="Genomic_DNA"/>
</dbReference>
<reference evidence="5" key="1">
    <citation type="journal article" date="2013" name="Environ. Microbiol.">
        <title>Microbiota from the distal guts of lean and obese adolescents exhibit partial functional redundancy besides clear differences in community structure.</title>
        <authorList>
            <person name="Ferrer M."/>
            <person name="Ruiz A."/>
            <person name="Lanza F."/>
            <person name="Haange S.B."/>
            <person name="Oberbach A."/>
            <person name="Till H."/>
            <person name="Bargiela R."/>
            <person name="Campoy C."/>
            <person name="Segura M.T."/>
            <person name="Richter M."/>
            <person name="von Bergen M."/>
            <person name="Seifert J."/>
            <person name="Suarez A."/>
        </authorList>
    </citation>
    <scope>NUCLEOTIDE SEQUENCE</scope>
</reference>
<keyword evidence="2" id="KW-0285">Flavoprotein</keyword>
<evidence type="ECO:0000259" key="4">
    <source>
        <dbReference type="Pfam" id="PF18267"/>
    </source>
</evidence>